<dbReference type="EMBL" id="MGHS01000017">
    <property type="protein sequence ID" value="OGM76864.1"/>
    <property type="molecule type" value="Genomic_DNA"/>
</dbReference>
<evidence type="ECO:0000259" key="1">
    <source>
        <dbReference type="Pfam" id="PF13847"/>
    </source>
</evidence>
<evidence type="ECO:0000313" key="3">
    <source>
        <dbReference type="Proteomes" id="UP000177855"/>
    </source>
</evidence>
<organism evidence="2 3">
    <name type="scientific">Candidatus Woesebacteria bacterium RIFOXYA1_FULL_40_18</name>
    <dbReference type="NCBI Taxonomy" id="1802532"/>
    <lineage>
        <taxon>Bacteria</taxon>
        <taxon>Candidatus Woeseibacteriota</taxon>
    </lineage>
</organism>
<dbReference type="SUPFAM" id="SSF53335">
    <property type="entry name" value="S-adenosyl-L-methionine-dependent methyltransferases"/>
    <property type="match status" value="1"/>
</dbReference>
<dbReference type="PANTHER" id="PTHR43861">
    <property type="entry name" value="TRANS-ACONITATE 2-METHYLTRANSFERASE-RELATED"/>
    <property type="match status" value="1"/>
</dbReference>
<dbReference type="Gene3D" id="3.40.50.150">
    <property type="entry name" value="Vaccinia Virus protein VP39"/>
    <property type="match status" value="1"/>
</dbReference>
<protein>
    <recommendedName>
        <fullName evidence="1">Methyltransferase domain-containing protein</fullName>
    </recommendedName>
</protein>
<dbReference type="Proteomes" id="UP000177855">
    <property type="component" value="Unassembled WGS sequence"/>
</dbReference>
<name>A0A1F8CKU2_9BACT</name>
<sequence length="239" mass="27673">MPKDAVRDAVKDILSVARVKLNTPINNLKVLDVGCGAGSYCFGIEKHVRKVVGVEPYKAAYEQSLINKKRFDSKAIFVNKTIEDFRSKEKFDLVLSLTTIEHMPHAEKSFKQIFSLLKKGGITYLTAPNKWWPMENHYGLLFLSWLPLNIANFYVKLFGRGESYVDSAYSKSYFGMKEFFDKFKCKYYFRLPDKNSNYVGIANKSSFYKALKNFGIDLIRILPIFWIFSKGFIMVIKKE</sequence>
<dbReference type="InterPro" id="IPR029063">
    <property type="entry name" value="SAM-dependent_MTases_sf"/>
</dbReference>
<comment type="caution">
    <text evidence="2">The sequence shown here is derived from an EMBL/GenBank/DDBJ whole genome shotgun (WGS) entry which is preliminary data.</text>
</comment>
<dbReference type="CDD" id="cd02440">
    <property type="entry name" value="AdoMet_MTases"/>
    <property type="match status" value="1"/>
</dbReference>
<gene>
    <name evidence="2" type="ORF">A2210_00550</name>
</gene>
<dbReference type="AlphaFoldDB" id="A0A1F8CKU2"/>
<dbReference type="InterPro" id="IPR025714">
    <property type="entry name" value="Methyltranfer_dom"/>
</dbReference>
<feature type="domain" description="Methyltransferase" evidence="1">
    <location>
        <begin position="27"/>
        <end position="129"/>
    </location>
</feature>
<proteinExistence type="predicted"/>
<evidence type="ECO:0000313" key="2">
    <source>
        <dbReference type="EMBL" id="OGM76864.1"/>
    </source>
</evidence>
<dbReference type="Pfam" id="PF13847">
    <property type="entry name" value="Methyltransf_31"/>
    <property type="match status" value="1"/>
</dbReference>
<reference evidence="2 3" key="1">
    <citation type="journal article" date="2016" name="Nat. Commun.">
        <title>Thousands of microbial genomes shed light on interconnected biogeochemical processes in an aquifer system.</title>
        <authorList>
            <person name="Anantharaman K."/>
            <person name="Brown C.T."/>
            <person name="Hug L.A."/>
            <person name="Sharon I."/>
            <person name="Castelle C.J."/>
            <person name="Probst A.J."/>
            <person name="Thomas B.C."/>
            <person name="Singh A."/>
            <person name="Wilkins M.J."/>
            <person name="Karaoz U."/>
            <person name="Brodie E.L."/>
            <person name="Williams K.H."/>
            <person name="Hubbard S.S."/>
            <person name="Banfield J.F."/>
        </authorList>
    </citation>
    <scope>NUCLEOTIDE SEQUENCE [LARGE SCALE GENOMIC DNA]</scope>
</reference>
<accession>A0A1F8CKU2</accession>
<dbReference type="STRING" id="1802532.A2210_00550"/>